<evidence type="ECO:0000313" key="1">
    <source>
        <dbReference type="EMBL" id="KAG4305218.1"/>
    </source>
</evidence>
<feature type="non-terminal residue" evidence="1">
    <location>
        <position position="282"/>
    </location>
</feature>
<accession>A0ACB7CCB4</accession>
<keyword evidence="2" id="KW-1185">Reference proteome</keyword>
<reference evidence="1 2" key="1">
    <citation type="journal article" date="2021" name="Commun. Biol.">
        <title>Genomic insights into the host specific adaptation of the Pneumocystis genus.</title>
        <authorList>
            <person name="Cisse O.H."/>
            <person name="Ma L."/>
            <person name="Dekker J.P."/>
            <person name="Khil P.P."/>
            <person name="Youn J.-H."/>
            <person name="Brenchley J.M."/>
            <person name="Blair R."/>
            <person name="Pahar B."/>
            <person name="Chabe M."/>
            <person name="Van Rompay K.K.A."/>
            <person name="Keesler R."/>
            <person name="Sukura A."/>
            <person name="Hirsch V."/>
            <person name="Kutty G."/>
            <person name="Liu Y."/>
            <person name="Peng L."/>
            <person name="Chen J."/>
            <person name="Song J."/>
            <person name="Weissenbacher-Lang C."/>
            <person name="Xu J."/>
            <person name="Upham N.S."/>
            <person name="Stajich J.E."/>
            <person name="Cuomo C.A."/>
            <person name="Cushion M.T."/>
            <person name="Kovacs J.A."/>
        </authorList>
    </citation>
    <scope>NUCLEOTIDE SEQUENCE [LARGE SCALE GENOMIC DNA]</scope>
    <source>
        <strain evidence="1 2">RABM</strain>
    </source>
</reference>
<proteinExistence type="predicted"/>
<comment type="caution">
    <text evidence="1">The sequence shown here is derived from an EMBL/GenBank/DDBJ whole genome shotgun (WGS) entry which is preliminary data.</text>
</comment>
<organism evidence="1 2">
    <name type="scientific">Pneumocystis oryctolagi</name>
    <dbReference type="NCBI Taxonomy" id="42067"/>
    <lineage>
        <taxon>Eukaryota</taxon>
        <taxon>Fungi</taxon>
        <taxon>Dikarya</taxon>
        <taxon>Ascomycota</taxon>
        <taxon>Taphrinomycotina</taxon>
        <taxon>Pneumocystomycetes</taxon>
        <taxon>Pneumocystaceae</taxon>
        <taxon>Pneumocystis</taxon>
    </lineage>
</organism>
<dbReference type="Proteomes" id="UP000768646">
    <property type="component" value="Unassembled WGS sequence"/>
</dbReference>
<gene>
    <name evidence="1" type="ORF">PORY_001388</name>
</gene>
<evidence type="ECO:0000313" key="2">
    <source>
        <dbReference type="Proteomes" id="UP000768646"/>
    </source>
</evidence>
<name>A0ACB7CCB4_9ASCO</name>
<sequence length="282" mass="33291">MFNLEEIVYQMVPTLEQPYPYVLLKTIDQLVQWSYKKEMMLKPKEEVARVRLCAHVAYERLSKKLSLPALSMEKLPLPIKRYQVLLERFRCELAPKLNRNISNNVEDDNRGLDLCIEMIHELCDKIKVQSQTKYFIRALKACYSRYSEAHYRKGLVAAVFMLVLLRLRGEQTVNRTEKKKVLLILGINDMKHSEWKRWNDLIRQDDAQYGWLDSVFQEKHNEPVETELTIETEPQSLAISGVGIMIHPHVDFYSDEHYSEYIKWKKSILAKILLKTKSQTSK</sequence>
<protein>
    <submittedName>
        <fullName evidence="1">Uncharacterized protein</fullName>
    </submittedName>
</protein>
<dbReference type="EMBL" id="JABTEG010000004">
    <property type="protein sequence ID" value="KAG4305218.1"/>
    <property type="molecule type" value="Genomic_DNA"/>
</dbReference>